<dbReference type="InterPro" id="IPR000297">
    <property type="entry name" value="PPIase_PpiC"/>
</dbReference>
<dbReference type="InterPro" id="IPR046357">
    <property type="entry name" value="PPIase_dom_sf"/>
</dbReference>
<dbReference type="KEGG" id="aco:Amico_1258"/>
<evidence type="ECO:0000256" key="6">
    <source>
        <dbReference type="SAM" id="MobiDB-lite"/>
    </source>
</evidence>
<dbReference type="GO" id="GO:0003755">
    <property type="term" value="F:peptidyl-prolyl cis-trans isomerase activity"/>
    <property type="evidence" value="ECO:0007669"/>
    <property type="project" value="UniProtKB-KW"/>
</dbReference>
<evidence type="ECO:0000256" key="5">
    <source>
        <dbReference type="ARBA" id="ARBA00023235"/>
    </source>
</evidence>
<dbReference type="HOGENOM" id="CLU_816194_0_0_0"/>
<dbReference type="Pfam" id="PF13145">
    <property type="entry name" value="Rotamase_2"/>
    <property type="match status" value="1"/>
</dbReference>
<dbReference type="OrthoDB" id="2950at2"/>
<reference evidence="9 10" key="1">
    <citation type="journal article" date="2010" name="Stand. Genomic Sci.">
        <title>Complete genome sequence of Aminobacterium colombiense type strain (ALA-1).</title>
        <authorList>
            <person name="Chertkov O."/>
            <person name="Sikorski J."/>
            <person name="Brambilla E."/>
            <person name="Lapidus A."/>
            <person name="Copeland A."/>
            <person name="Glavina Del Rio T."/>
            <person name="Nolan M."/>
            <person name="Lucas S."/>
            <person name="Tice H."/>
            <person name="Cheng J.F."/>
            <person name="Han C."/>
            <person name="Detter J.C."/>
            <person name="Bruce D."/>
            <person name="Tapia R."/>
            <person name="Goodwin L."/>
            <person name="Pitluck S."/>
            <person name="Liolios K."/>
            <person name="Ivanova N."/>
            <person name="Mavromatis K."/>
            <person name="Ovchinnikova G."/>
            <person name="Pati A."/>
            <person name="Chen A."/>
            <person name="Palaniappan K."/>
            <person name="Land M."/>
            <person name="Hauser L."/>
            <person name="Chang Y.J."/>
            <person name="Jeffries C.D."/>
            <person name="Spring S."/>
            <person name="Rohde M."/>
            <person name="Goker M."/>
            <person name="Bristow J."/>
            <person name="Eisen J.A."/>
            <person name="Markowitz V."/>
            <person name="Hugenholtz P."/>
            <person name="Kyrpides N.C."/>
            <person name="Klenk H.P."/>
        </authorList>
    </citation>
    <scope>NUCLEOTIDE SEQUENCE [LARGE SCALE GENOMIC DNA]</scope>
    <source>
        <strain evidence="10">DSM 12261 / ALA-1</strain>
    </source>
</reference>
<gene>
    <name evidence="9" type="ordered locus">Amico_1258</name>
</gene>
<evidence type="ECO:0000313" key="9">
    <source>
        <dbReference type="EMBL" id="ADE57379.1"/>
    </source>
</evidence>
<dbReference type="PANTHER" id="PTHR47245:SF1">
    <property type="entry name" value="FOLDASE PROTEIN PRSA"/>
    <property type="match status" value="1"/>
</dbReference>
<keyword evidence="4" id="KW-0697">Rotamase</keyword>
<feature type="region of interest" description="Disordered" evidence="6">
    <location>
        <begin position="333"/>
        <end position="358"/>
    </location>
</feature>
<dbReference type="AlphaFoldDB" id="D5EFP7"/>
<proteinExistence type="predicted"/>
<keyword evidence="7" id="KW-1133">Transmembrane helix</keyword>
<keyword evidence="5" id="KW-0413">Isomerase</keyword>
<evidence type="ECO:0000313" key="10">
    <source>
        <dbReference type="Proteomes" id="UP000002366"/>
    </source>
</evidence>
<dbReference type="InterPro" id="IPR050245">
    <property type="entry name" value="PrsA_foldase"/>
</dbReference>
<feature type="transmembrane region" description="Helical" evidence="7">
    <location>
        <begin position="12"/>
        <end position="31"/>
    </location>
</feature>
<evidence type="ECO:0000256" key="4">
    <source>
        <dbReference type="ARBA" id="ARBA00023110"/>
    </source>
</evidence>
<evidence type="ECO:0000256" key="1">
    <source>
        <dbReference type="ARBA" id="ARBA00000971"/>
    </source>
</evidence>
<dbReference type="Pfam" id="PF13624">
    <property type="entry name" value="SurA_N_3"/>
    <property type="match status" value="1"/>
</dbReference>
<dbReference type="PANTHER" id="PTHR47245">
    <property type="entry name" value="PEPTIDYLPROLYL ISOMERASE"/>
    <property type="match status" value="1"/>
</dbReference>
<organism evidence="9 10">
    <name type="scientific">Aminobacterium colombiense (strain DSM 12261 / ALA-1)</name>
    <dbReference type="NCBI Taxonomy" id="572547"/>
    <lineage>
        <taxon>Bacteria</taxon>
        <taxon>Thermotogati</taxon>
        <taxon>Synergistota</taxon>
        <taxon>Synergistia</taxon>
        <taxon>Synergistales</taxon>
        <taxon>Aminobacteriaceae</taxon>
        <taxon>Aminobacterium</taxon>
    </lineage>
</organism>
<dbReference type="InterPro" id="IPR027304">
    <property type="entry name" value="Trigger_fact/SurA_dom_sf"/>
</dbReference>
<evidence type="ECO:0000256" key="7">
    <source>
        <dbReference type="SAM" id="Phobius"/>
    </source>
</evidence>
<dbReference type="SUPFAM" id="SSF109998">
    <property type="entry name" value="Triger factor/SurA peptide-binding domain-like"/>
    <property type="match status" value="1"/>
</dbReference>
<comment type="catalytic activity">
    <reaction evidence="1">
        <text>[protein]-peptidylproline (omega=180) = [protein]-peptidylproline (omega=0)</text>
        <dbReference type="Rhea" id="RHEA:16237"/>
        <dbReference type="Rhea" id="RHEA-COMP:10747"/>
        <dbReference type="Rhea" id="RHEA-COMP:10748"/>
        <dbReference type="ChEBI" id="CHEBI:83833"/>
        <dbReference type="ChEBI" id="CHEBI:83834"/>
        <dbReference type="EC" id="5.2.1.8"/>
    </reaction>
</comment>
<name>D5EFP7_AMICL</name>
<dbReference type="Gene3D" id="3.10.50.40">
    <property type="match status" value="1"/>
</dbReference>
<keyword evidence="10" id="KW-1185">Reference proteome</keyword>
<sequence>MLMRSLRENMRWIMFGFVVIFVLSIFGMYGFSGRQRAPKGEGVQDYAVAEIDGKKVMRSTLEANVMNYVERNNVKDVSSNDLMAIRQAVLDGMIIETELAKAVESRGVKASDQEIDDVIKQISNQFPTIEAFQKHLSDNDIKMDALRANIGTQLSQQKVVEQAASTVVVTPEEVQEFYDKGKDAFFSRPAGRKVVYARFSNKEAADKIYEELKKDGSKWDALLEEVTSEDKKESIGYEAPVFVPESGMQDKFETLKDLSVGQVAPPIEITSNDIMVVLNKEVLEASTVSFDEVSNDIKALLTNQKNEEAQMKFVSELKENAKVVILDESIFPKPVEETQEAENTTQPVADEQKEEKKD</sequence>
<feature type="domain" description="PpiC" evidence="8">
    <location>
        <begin position="169"/>
        <end position="294"/>
    </location>
</feature>
<evidence type="ECO:0000259" key="8">
    <source>
        <dbReference type="Pfam" id="PF13145"/>
    </source>
</evidence>
<dbReference type="EC" id="5.2.1.8" evidence="2"/>
<evidence type="ECO:0000256" key="2">
    <source>
        <dbReference type="ARBA" id="ARBA00013194"/>
    </source>
</evidence>
<keyword evidence="3" id="KW-0732">Signal</keyword>
<protein>
    <recommendedName>
        <fullName evidence="2">peptidylprolyl isomerase</fullName>
        <ecNumber evidence="2">5.2.1.8</ecNumber>
    </recommendedName>
</protein>
<dbReference type="STRING" id="572547.Amico_1258"/>
<keyword evidence="7" id="KW-0812">Transmembrane</keyword>
<dbReference type="Proteomes" id="UP000002366">
    <property type="component" value="Chromosome"/>
</dbReference>
<evidence type="ECO:0000256" key="3">
    <source>
        <dbReference type="ARBA" id="ARBA00022729"/>
    </source>
</evidence>
<dbReference type="EMBL" id="CP001997">
    <property type="protein sequence ID" value="ADE57379.1"/>
    <property type="molecule type" value="Genomic_DNA"/>
</dbReference>
<dbReference type="eggNOG" id="COG0760">
    <property type="taxonomic scope" value="Bacteria"/>
</dbReference>
<dbReference type="Gene3D" id="1.10.4030.10">
    <property type="entry name" value="Porin chaperone SurA, peptide-binding domain"/>
    <property type="match status" value="1"/>
</dbReference>
<keyword evidence="7" id="KW-0472">Membrane</keyword>
<accession>D5EFP7</accession>